<name>A0A366DBZ5_9NOCA</name>
<dbReference type="EMBL" id="QNRE01000012">
    <property type="protein sequence ID" value="RBO87029.1"/>
    <property type="molecule type" value="Genomic_DNA"/>
</dbReference>
<dbReference type="RefSeq" id="WP_067504978.1">
    <property type="nucleotide sequence ID" value="NZ_QNRE01000012.1"/>
</dbReference>
<dbReference type="AlphaFoldDB" id="A0A366DBZ5"/>
<dbReference type="Proteomes" id="UP000252586">
    <property type="component" value="Unassembled WGS sequence"/>
</dbReference>
<evidence type="ECO:0000313" key="1">
    <source>
        <dbReference type="EMBL" id="RBO87029.1"/>
    </source>
</evidence>
<comment type="caution">
    <text evidence="1">The sequence shown here is derived from an EMBL/GenBank/DDBJ whole genome shotgun (WGS) entry which is preliminary data.</text>
</comment>
<dbReference type="STRING" id="1210090.GCA_001613185_01346"/>
<sequence>MFATRDDVRGHFEGVIPTSRNAWLDAKITAASTLLISLVPSMATTTDPVRLDRARDMVCEAVLRVYRNPAGAQQESASVYSVTRSRAAGSGQLYFEESELDALRGHGKRRKFGTIPTAPWRVDVFGR</sequence>
<proteinExistence type="predicted"/>
<dbReference type="OrthoDB" id="4715018at2"/>
<accession>A0A366DBZ5</accession>
<organism evidence="1 2">
    <name type="scientific">Nocardia puris</name>
    <dbReference type="NCBI Taxonomy" id="208602"/>
    <lineage>
        <taxon>Bacteria</taxon>
        <taxon>Bacillati</taxon>
        <taxon>Actinomycetota</taxon>
        <taxon>Actinomycetes</taxon>
        <taxon>Mycobacteriales</taxon>
        <taxon>Nocardiaceae</taxon>
        <taxon>Nocardia</taxon>
    </lineage>
</organism>
<reference evidence="1 2" key="1">
    <citation type="submission" date="2018-06" db="EMBL/GenBank/DDBJ databases">
        <title>Genomic Encyclopedia of Type Strains, Phase IV (KMG-IV): sequencing the most valuable type-strain genomes for metagenomic binning, comparative biology and taxonomic classification.</title>
        <authorList>
            <person name="Goeker M."/>
        </authorList>
    </citation>
    <scope>NUCLEOTIDE SEQUENCE [LARGE SCALE GENOMIC DNA]</scope>
    <source>
        <strain evidence="1 2">DSM 44599</strain>
    </source>
</reference>
<evidence type="ECO:0000313" key="2">
    <source>
        <dbReference type="Proteomes" id="UP000252586"/>
    </source>
</evidence>
<protein>
    <submittedName>
        <fullName evidence="1">Gp19/Gp15/Gp42-like protein</fullName>
    </submittedName>
</protein>
<keyword evidence="2" id="KW-1185">Reference proteome</keyword>
<gene>
    <name evidence="1" type="ORF">DFR74_112206</name>
</gene>